<sequence length="266" mass="29554">MSTKYFLFKHGEKFILGISVCYLLYTIICAFITARLKIPDIDSKLLSLSTVIDRKLKTEVSPSISADRKDAAELAFRLTTPPPASLLLRAHLFGNLTSGGSDMRITTKDLLKKSEAQPSSDSEGVSQETTEFILKGGTADMALIQVRKFYKDQWWAESFTVGKGEIIGEGKKIGAEIVDFHTYCRLTEITPLAPKPFFTKKATVLRDEKDHFLGISMTEEKHTVAASQIAFENEKGQSYHVWIGELVKLGTETVTVCPVANTRSTH</sequence>
<comment type="caution">
    <text evidence="2">The sequence shown here is derived from an EMBL/GenBank/DDBJ whole genome shotgun (WGS) entry which is preliminary data.</text>
</comment>
<dbReference type="Proteomes" id="UP000034954">
    <property type="component" value="Unassembled WGS sequence"/>
</dbReference>
<dbReference type="EMBL" id="LAQJ01000028">
    <property type="protein sequence ID" value="KKO21044.1"/>
    <property type="molecule type" value="Genomic_DNA"/>
</dbReference>
<reference evidence="2 3" key="1">
    <citation type="journal article" date="2013" name="BMC Microbiol.">
        <title>Identification of the type II cytochrome c maturation pathway in anammox bacteria by comparative genomics.</title>
        <authorList>
            <person name="Ferousi C."/>
            <person name="Speth D.R."/>
            <person name="Reimann J."/>
            <person name="Op den Camp H.J."/>
            <person name="Allen J.W."/>
            <person name="Keltjens J.T."/>
            <person name="Jetten M.S."/>
        </authorList>
    </citation>
    <scope>NUCLEOTIDE SEQUENCE [LARGE SCALE GENOMIC DNA]</scope>
    <source>
        <strain evidence="2">RU1</strain>
    </source>
</reference>
<evidence type="ECO:0000313" key="3">
    <source>
        <dbReference type="Proteomes" id="UP000034954"/>
    </source>
</evidence>
<proteinExistence type="predicted"/>
<organism evidence="2 3">
    <name type="scientific">Candidatus Brocadia fulgida</name>
    <dbReference type="NCBI Taxonomy" id="380242"/>
    <lineage>
        <taxon>Bacteria</taxon>
        <taxon>Pseudomonadati</taxon>
        <taxon>Planctomycetota</taxon>
        <taxon>Candidatus Brocadiia</taxon>
        <taxon>Candidatus Brocadiales</taxon>
        <taxon>Candidatus Brocadiaceae</taxon>
        <taxon>Candidatus Brocadia</taxon>
    </lineage>
</organism>
<protein>
    <submittedName>
        <fullName evidence="2">Uncharacterized protein</fullName>
    </submittedName>
</protein>
<keyword evidence="1" id="KW-1133">Transmembrane helix</keyword>
<feature type="transmembrane region" description="Helical" evidence="1">
    <location>
        <begin position="14"/>
        <end position="34"/>
    </location>
</feature>
<name>A0A0M2V2Y2_9BACT</name>
<keyword evidence="1" id="KW-0812">Transmembrane</keyword>
<accession>A0A0M2V2Y2</accession>
<keyword evidence="1" id="KW-0472">Membrane</keyword>
<gene>
    <name evidence="2" type="ORF">BROFUL_00229</name>
</gene>
<keyword evidence="3" id="KW-1185">Reference proteome</keyword>
<evidence type="ECO:0000313" key="2">
    <source>
        <dbReference type="EMBL" id="KKO21044.1"/>
    </source>
</evidence>
<dbReference type="AlphaFoldDB" id="A0A0M2V2Y2"/>
<evidence type="ECO:0000256" key="1">
    <source>
        <dbReference type="SAM" id="Phobius"/>
    </source>
</evidence>